<organism evidence="6 7">
    <name type="scientific">Paenibacillus agaridevorans</name>
    <dbReference type="NCBI Taxonomy" id="171404"/>
    <lineage>
        <taxon>Bacteria</taxon>
        <taxon>Bacillati</taxon>
        <taxon>Bacillota</taxon>
        <taxon>Bacilli</taxon>
        <taxon>Bacillales</taxon>
        <taxon>Paenibacillaceae</taxon>
        <taxon>Paenibacillus</taxon>
    </lineage>
</organism>
<name>A0A2R5EMD2_9BACL</name>
<keyword evidence="3" id="KW-0326">Glycosidase</keyword>
<dbReference type="GO" id="GO:0006487">
    <property type="term" value="P:protein N-linked glycosylation"/>
    <property type="evidence" value="ECO:0007669"/>
    <property type="project" value="TreeGrafter"/>
</dbReference>
<proteinExistence type="inferred from homology"/>
<dbReference type="Gene3D" id="1.50.10.10">
    <property type="match status" value="1"/>
</dbReference>
<evidence type="ECO:0000256" key="4">
    <source>
        <dbReference type="SAM" id="MobiDB-lite"/>
    </source>
</evidence>
<comment type="caution">
    <text evidence="6">The sequence shown here is derived from an EMBL/GenBank/DDBJ whole genome shotgun (WGS) entry which is preliminary data.</text>
</comment>
<dbReference type="GO" id="GO:0009311">
    <property type="term" value="P:oligosaccharide metabolic process"/>
    <property type="evidence" value="ECO:0007669"/>
    <property type="project" value="InterPro"/>
</dbReference>
<sequence length="604" mass="67707">MYSAECLPNVIGEGGIFAFSGLDGETRAASGFVATWGASPYSLLFHTAKRRVLEVSAPEETMTEWVTGDACRFATPVGSGTFVYGAWHTLMGTIPSDVRVSLRLEDGAEAVGCPQPVSGAAASCMASDDEDNGEYIVLAKQAERFAVSFGATREEAEERACAGLQLDVEQAVSDRLVWLARVPVLEDNRRTRLLYKCFSVMKANTLAAEAGFGQMWSTPDRVPHKDMWLWDTAFHSFGMNKLDPDAAWQCLKTMLEAIRPDGMMPHQINPFGKYSRITQPPILAWGVWANYCAEPDAAKLRYALPYLQRYLAWNLEHRDRNRNGLFEWEIHGDPLCRSGESGMDNSARFDEAADLDAVDFSTFMACDMKYVAWIAAELGQEDVARTWRERAKQTADRIIVGFWNEEDGFYYDKHGDGRLSTVKAVSGFLPLLLEELPERHAERLIGMLNDPKHFAAEYPIPSLALSEPAWGTDMWRGPAWINMNYMIVQGLKLHGRTQEADKLAERTIDLVQRYVERYGVTFEYYDSSDRLPPVDCDRKGPPADRYNIRHKMDSIRDYHWTAALTACLLLEKDTDVNMEGGIAVNRHDEQPSTAGWTAPSGRGG</sequence>
<evidence type="ECO:0000259" key="5">
    <source>
        <dbReference type="Pfam" id="PF22422"/>
    </source>
</evidence>
<dbReference type="InterPro" id="IPR054491">
    <property type="entry name" value="MGH1-like_GH"/>
</dbReference>
<dbReference type="Pfam" id="PF22422">
    <property type="entry name" value="MGH1-like_GH"/>
    <property type="match status" value="1"/>
</dbReference>
<protein>
    <recommendedName>
        <fullName evidence="5">Mannosylglycerate hydrolase MGH1-like glycoside hydrolase domain-containing protein</fullName>
    </recommendedName>
</protein>
<dbReference type="SUPFAM" id="SSF48208">
    <property type="entry name" value="Six-hairpin glycosidases"/>
    <property type="match status" value="1"/>
</dbReference>
<accession>A0A2R5EMD2</accession>
<dbReference type="Proteomes" id="UP000245202">
    <property type="component" value="Unassembled WGS sequence"/>
</dbReference>
<keyword evidence="7" id="KW-1185">Reference proteome</keyword>
<dbReference type="AlphaFoldDB" id="A0A2R5EMD2"/>
<gene>
    <name evidence="6" type="ORF">PAT3040_02381</name>
</gene>
<evidence type="ECO:0000313" key="6">
    <source>
        <dbReference type="EMBL" id="GBG07820.1"/>
    </source>
</evidence>
<dbReference type="GO" id="GO:0004573">
    <property type="term" value="F:Glc3Man9GlcNAc2 oligosaccharide glucosidase activity"/>
    <property type="evidence" value="ECO:0007669"/>
    <property type="project" value="InterPro"/>
</dbReference>
<evidence type="ECO:0000313" key="7">
    <source>
        <dbReference type="Proteomes" id="UP000245202"/>
    </source>
</evidence>
<dbReference type="InterPro" id="IPR004888">
    <property type="entry name" value="Glycoside_hydrolase_63"/>
</dbReference>
<dbReference type="InterPro" id="IPR012341">
    <property type="entry name" value="6hp_glycosidase-like_sf"/>
</dbReference>
<feature type="region of interest" description="Disordered" evidence="4">
    <location>
        <begin position="584"/>
        <end position="604"/>
    </location>
</feature>
<evidence type="ECO:0000256" key="3">
    <source>
        <dbReference type="ARBA" id="ARBA00023295"/>
    </source>
</evidence>
<comment type="similarity">
    <text evidence="1">Belongs to the glycosyl hydrolase 63 family.</text>
</comment>
<reference evidence="6 7" key="1">
    <citation type="submission" date="2017-08" db="EMBL/GenBank/DDBJ databases">
        <title>Substantial Increase in Enzyme Production by Combined Drug-Resistance Mutations in Paenibacillus agaridevorans.</title>
        <authorList>
            <person name="Tanaka Y."/>
            <person name="Funane K."/>
            <person name="Hosaka T."/>
            <person name="Shiwa Y."/>
            <person name="Fujita N."/>
            <person name="Miyazaki T."/>
            <person name="Yoshikawa H."/>
            <person name="Murakami K."/>
            <person name="Kasahara K."/>
            <person name="Inaoka T."/>
            <person name="Hiraga Y."/>
            <person name="Ochi K."/>
        </authorList>
    </citation>
    <scope>NUCLEOTIDE SEQUENCE [LARGE SCALE GENOMIC DNA]</scope>
    <source>
        <strain evidence="6 7">T-3040</strain>
    </source>
</reference>
<dbReference type="PANTHER" id="PTHR10412">
    <property type="entry name" value="MANNOSYL-OLIGOSACCHARIDE GLUCOSIDASE"/>
    <property type="match status" value="1"/>
</dbReference>
<dbReference type="PANTHER" id="PTHR10412:SF11">
    <property type="entry name" value="MANNOSYL-OLIGOSACCHARIDE GLUCOSIDASE"/>
    <property type="match status" value="1"/>
</dbReference>
<dbReference type="RefSeq" id="WP_108992829.1">
    <property type="nucleotide sequence ID" value="NZ_BDQX01000113.1"/>
</dbReference>
<evidence type="ECO:0000256" key="2">
    <source>
        <dbReference type="ARBA" id="ARBA00022801"/>
    </source>
</evidence>
<dbReference type="EMBL" id="BDQX01000113">
    <property type="protein sequence ID" value="GBG07820.1"/>
    <property type="molecule type" value="Genomic_DNA"/>
</dbReference>
<evidence type="ECO:0000256" key="1">
    <source>
        <dbReference type="ARBA" id="ARBA00010833"/>
    </source>
</evidence>
<keyword evidence="2" id="KW-0378">Hydrolase</keyword>
<feature type="domain" description="Mannosylglycerate hydrolase MGH1-like glycoside hydrolase" evidence="5">
    <location>
        <begin position="227"/>
        <end position="527"/>
    </location>
</feature>
<dbReference type="InterPro" id="IPR008928">
    <property type="entry name" value="6-hairpin_glycosidase_sf"/>
</dbReference>